<dbReference type="InterPro" id="IPR051346">
    <property type="entry name" value="OTU_Deubiquitinase"/>
</dbReference>
<protein>
    <recommendedName>
        <fullName evidence="2">ubiquitinyl hydrolase 1</fullName>
        <ecNumber evidence="2">3.4.19.12</ecNumber>
    </recommendedName>
</protein>
<evidence type="ECO:0000256" key="4">
    <source>
        <dbReference type="ARBA" id="ARBA00022786"/>
    </source>
</evidence>
<accession>A0AAE0WGV5</accession>
<evidence type="ECO:0000259" key="8">
    <source>
        <dbReference type="Pfam" id="PF12340"/>
    </source>
</evidence>
<dbReference type="PANTHER" id="PTHR13367">
    <property type="entry name" value="UBIQUITIN THIOESTERASE"/>
    <property type="match status" value="1"/>
</dbReference>
<dbReference type="InterPro" id="IPR022105">
    <property type="entry name" value="DUF3645"/>
</dbReference>
<dbReference type="PANTHER" id="PTHR13367:SF34">
    <property type="match status" value="1"/>
</dbReference>
<evidence type="ECO:0000256" key="2">
    <source>
        <dbReference type="ARBA" id="ARBA00012759"/>
    </source>
</evidence>
<evidence type="ECO:0000313" key="11">
    <source>
        <dbReference type="Proteomes" id="UP001274830"/>
    </source>
</evidence>
<name>A0AAE0WGV5_9PEZI</name>
<comment type="caution">
    <text evidence="10">The sequence shown here is derived from an EMBL/GenBank/DDBJ whole genome shotgun (WGS) entry which is preliminary data.</text>
</comment>
<organism evidence="10 11">
    <name type="scientific">Recurvomyces mirabilis</name>
    <dbReference type="NCBI Taxonomy" id="574656"/>
    <lineage>
        <taxon>Eukaryota</taxon>
        <taxon>Fungi</taxon>
        <taxon>Dikarya</taxon>
        <taxon>Ascomycota</taxon>
        <taxon>Pezizomycotina</taxon>
        <taxon>Dothideomycetes</taxon>
        <taxon>Dothideomycetidae</taxon>
        <taxon>Mycosphaerellales</taxon>
        <taxon>Teratosphaeriaceae</taxon>
        <taxon>Recurvomyces</taxon>
    </lineage>
</organism>
<dbReference type="Pfam" id="PF12359">
    <property type="entry name" value="DUF3645"/>
    <property type="match status" value="1"/>
</dbReference>
<evidence type="ECO:0000256" key="7">
    <source>
        <dbReference type="SAM" id="MobiDB-lite"/>
    </source>
</evidence>
<evidence type="ECO:0000256" key="3">
    <source>
        <dbReference type="ARBA" id="ARBA00022670"/>
    </source>
</evidence>
<dbReference type="GO" id="GO:0006508">
    <property type="term" value="P:proteolysis"/>
    <property type="evidence" value="ECO:0007669"/>
    <property type="project" value="UniProtKB-KW"/>
</dbReference>
<reference evidence="10" key="1">
    <citation type="submission" date="2023-07" db="EMBL/GenBank/DDBJ databases">
        <title>Black Yeasts Isolated from many extreme environments.</title>
        <authorList>
            <person name="Coleine C."/>
            <person name="Stajich J.E."/>
            <person name="Selbmann L."/>
        </authorList>
    </citation>
    <scope>NUCLEOTIDE SEQUENCE</scope>
    <source>
        <strain evidence="10">CCFEE 5485</strain>
    </source>
</reference>
<dbReference type="Proteomes" id="UP001274830">
    <property type="component" value="Unassembled WGS sequence"/>
</dbReference>
<keyword evidence="5" id="KW-0378">Hydrolase</keyword>
<feature type="compositionally biased region" description="Basic and acidic residues" evidence="7">
    <location>
        <begin position="61"/>
        <end position="87"/>
    </location>
</feature>
<keyword evidence="11" id="KW-1185">Reference proteome</keyword>
<evidence type="ECO:0000256" key="1">
    <source>
        <dbReference type="ARBA" id="ARBA00000707"/>
    </source>
</evidence>
<feature type="region of interest" description="Disordered" evidence="7">
    <location>
        <begin position="60"/>
        <end position="87"/>
    </location>
</feature>
<keyword evidence="4" id="KW-0833">Ubl conjugation pathway</keyword>
<dbReference type="EC" id="3.4.19.12" evidence="2"/>
<evidence type="ECO:0000313" key="10">
    <source>
        <dbReference type="EMBL" id="KAK3669652.1"/>
    </source>
</evidence>
<feature type="domain" description="DUF3638" evidence="8">
    <location>
        <begin position="375"/>
        <end position="598"/>
    </location>
</feature>
<dbReference type="EMBL" id="JAUTXT010000076">
    <property type="protein sequence ID" value="KAK3669652.1"/>
    <property type="molecule type" value="Genomic_DNA"/>
</dbReference>
<evidence type="ECO:0000259" key="9">
    <source>
        <dbReference type="Pfam" id="PF12359"/>
    </source>
</evidence>
<evidence type="ECO:0000256" key="6">
    <source>
        <dbReference type="ARBA" id="ARBA00022807"/>
    </source>
</evidence>
<keyword evidence="3" id="KW-0645">Protease</keyword>
<dbReference type="Pfam" id="PF12340">
    <property type="entry name" value="DUF3638"/>
    <property type="match status" value="1"/>
</dbReference>
<dbReference type="GO" id="GO:0004843">
    <property type="term" value="F:cysteine-type deubiquitinase activity"/>
    <property type="evidence" value="ECO:0007669"/>
    <property type="project" value="UniProtKB-EC"/>
</dbReference>
<sequence>MAFSKSADLRILQALAAFMPGRVLSSFVGPDADNFNPPFGIECTERVLRAKVRNHSLGYRQSREHQWNRRRDDSKRKYDDRRHSSYTSAHERKISAFVNGLLAQKHTADPETPYVDDVASYLRIEDAMSDIRPLFRSWHNNRLPYEYVSELEGSIAASTVTTFRVLALDLQPPQQWTGVVGFVSVNALFEAAAPVLPMSSWTLESHPTVTCQERKPLLKSGPLLSSFVESLEQIIGHRRSERRYLADLEGSLRALQDTYQGSDVVDSSIRPAHVYVTYNLFCERQVRELYEIIESRLRAHVATSALTVVHHWPRISPMLLLEQLSRKQRLLRSHEWRKCLVGYGLALTAMQRARRLLDLAERPLELEAELRNVGHQNWSALEYPDSLLIEIEGGILIREEQEGIAVEMRNGRETHNVTMQMNMGDGKSSVIAPIVAADLADTLQLVRMIVAKGQSKQMAHTLIARLGGLVDRRIYYMPVSRSLRFTKDEVPIVAELLQECMAEGGVLLVQPEHILSFQLMVADNAIDGTTDTAKTLLSVLRFLDDYARDIVDECDENFSTRFELVYTMGTQRTIEFSPDRWIVLHQFLDVVNEIMPSIQSESPQSIKIGPRSPGIFPGCRIQRQDAGTLLIGRIADHICRFGLEGFPIARQPPKVRKAACHYMVETEVNDSIMENLEAGGFLNGAIYQQLLLLRGLLAGGILVFALSRKRWRVSYGRANRLPPTRLAVPYRARDTPTQRSEFSHPDVGILLTTLCYYYDGLNNDDLLLALNHLMESDRGDIEYQSWVREVQVLLSVLRHLQGINLKDELQCASELFSYLRYVKKVVDYFLSHIVFPKEIKEFPTKLSTSGWDIGKTKKRILSGFSGTCDSRHLLPSAVKHLDLPRQQHTNALVLEYLLQPQNSVHMMDRSEVRDEISDAEHALNTVLKLERPTQVILDVGAQILELSNLDFAGEWLRRTTDIKKAAVVYLNDCDEICVVDRRGRTDLLHTSPFNARLEACLVFLDDAHTRGIDLKLPRDYRAAVILGPHVTKDRLVQACMRMRQLGKGQTLAFCVPDEVRLEMEEMMAAVPNTSLGVEEILKWAIMETQSDIRRSTPLWAVQGRRFLTHEKIWGKAIKSCDTSEDVSLMSELLEDEARSMKIRYGIDRSSNDASHLDRSKSPAMKAIATRCAEFEGLSFRSSSLHEEQERELSPEIEQERQIQRAPPAAAEKHQVHPDLSIFVETGVINLKSTAYFPAFQALDDSSIAQDFDLSQLDCAKQMFVTSDFARTVRKDGVCYQSDAFQRPVQWILTGLSSDSTIVASLLLISPYEANLLYRTMKCENKTSLHVYKPRTNAAYRALDDLSFYSVPCRPSQVSIPRSLALQLDLFAGQLYLSSYSDYMELCSFLGLYTGSVSDAMAKSGWIVAPDGFINRDGEGRIGGESGLTKSPVSLARSLLSKIRRDGRSIAGTHMGSLLNGQLLRELEFRIG</sequence>
<keyword evidence="6" id="KW-0788">Thiol protease</keyword>
<proteinExistence type="predicted"/>
<feature type="domain" description="DUF3645" evidence="9">
    <location>
        <begin position="720"/>
        <end position="752"/>
    </location>
</feature>
<dbReference type="InterPro" id="IPR022099">
    <property type="entry name" value="DUF3638"/>
</dbReference>
<gene>
    <name evidence="10" type="ORF">LTR78_010469</name>
</gene>
<comment type="catalytic activity">
    <reaction evidence="1">
        <text>Thiol-dependent hydrolysis of ester, thioester, amide, peptide and isopeptide bonds formed by the C-terminal Gly of ubiquitin (a 76-residue protein attached to proteins as an intracellular targeting signal).</text>
        <dbReference type="EC" id="3.4.19.12"/>
    </reaction>
</comment>
<evidence type="ECO:0000256" key="5">
    <source>
        <dbReference type="ARBA" id="ARBA00022801"/>
    </source>
</evidence>